<dbReference type="EMBL" id="SMKY01000383">
    <property type="protein sequence ID" value="TDD63920.1"/>
    <property type="molecule type" value="Genomic_DNA"/>
</dbReference>
<feature type="transmembrane region" description="Helical" evidence="1">
    <location>
        <begin position="111"/>
        <end position="133"/>
    </location>
</feature>
<dbReference type="AlphaFoldDB" id="A0A4R4ZZ17"/>
<keyword evidence="3" id="KW-1185">Reference proteome</keyword>
<dbReference type="Proteomes" id="UP000295578">
    <property type="component" value="Unassembled WGS sequence"/>
</dbReference>
<name>A0A4R4ZZ17_9ACTN</name>
<keyword evidence="1" id="KW-1133">Transmembrane helix</keyword>
<keyword evidence="1" id="KW-0812">Transmembrane</keyword>
<feature type="transmembrane region" description="Helical" evidence="1">
    <location>
        <begin position="70"/>
        <end position="90"/>
    </location>
</feature>
<proteinExistence type="predicted"/>
<gene>
    <name evidence="2" type="ORF">E1293_42225</name>
</gene>
<evidence type="ECO:0000313" key="3">
    <source>
        <dbReference type="Proteomes" id="UP000295578"/>
    </source>
</evidence>
<evidence type="ECO:0000256" key="1">
    <source>
        <dbReference type="SAM" id="Phobius"/>
    </source>
</evidence>
<dbReference type="OrthoDB" id="3539325at2"/>
<dbReference type="RefSeq" id="WP_132204998.1">
    <property type="nucleotide sequence ID" value="NZ_SMKY01000383.1"/>
</dbReference>
<comment type="caution">
    <text evidence="2">The sequence shown here is derived from an EMBL/GenBank/DDBJ whole genome shotgun (WGS) entry which is preliminary data.</text>
</comment>
<evidence type="ECO:0000313" key="2">
    <source>
        <dbReference type="EMBL" id="TDD63920.1"/>
    </source>
</evidence>
<keyword evidence="1" id="KW-0472">Membrane</keyword>
<protein>
    <submittedName>
        <fullName evidence="2">Uncharacterized protein</fullName>
    </submittedName>
</protein>
<accession>A0A4R4ZZ17</accession>
<sequence length="181" mass="19912">MTWGDTMVRERWERRRQAALQRDMLPSWYATRRRRRTLAAAGLAALAMIWAATAVSWNLAPSDTAMAVSLPLLGLSVVVMLPVVTLLNVATRGSMSLAERLLDERQVAERLRSFTVAHRVMLGILVVLAVVVLSTDTEDVPMASVALGVVGLFETHMLLPVLVAGWRQADPPPGDEEDEDL</sequence>
<reference evidence="2 3" key="1">
    <citation type="submission" date="2019-03" db="EMBL/GenBank/DDBJ databases">
        <title>Draft genome sequences of novel Actinobacteria.</title>
        <authorList>
            <person name="Sahin N."/>
            <person name="Ay H."/>
            <person name="Saygin H."/>
        </authorList>
    </citation>
    <scope>NUCLEOTIDE SEQUENCE [LARGE SCALE GENOMIC DNA]</scope>
    <source>
        <strain evidence="2 3">DSM 45941</strain>
    </source>
</reference>
<organism evidence="2 3">
    <name type="scientific">Actinomadura darangshiensis</name>
    <dbReference type="NCBI Taxonomy" id="705336"/>
    <lineage>
        <taxon>Bacteria</taxon>
        <taxon>Bacillati</taxon>
        <taxon>Actinomycetota</taxon>
        <taxon>Actinomycetes</taxon>
        <taxon>Streptosporangiales</taxon>
        <taxon>Thermomonosporaceae</taxon>
        <taxon>Actinomadura</taxon>
    </lineage>
</organism>
<feature type="transmembrane region" description="Helical" evidence="1">
    <location>
        <begin position="145"/>
        <end position="166"/>
    </location>
</feature>